<evidence type="ECO:0000313" key="1">
    <source>
        <dbReference type="EMBL" id="SNY73681.1"/>
    </source>
</evidence>
<keyword evidence="2" id="KW-1185">Reference proteome</keyword>
<name>A0A285KQX5_9ACTN</name>
<protein>
    <submittedName>
        <fullName evidence="1">Uncharacterized protein</fullName>
    </submittedName>
</protein>
<dbReference type="AlphaFoldDB" id="A0A285KQX5"/>
<organism evidence="1 2">
    <name type="scientific">Paractinoplanes atraurantiacus</name>
    <dbReference type="NCBI Taxonomy" id="1036182"/>
    <lineage>
        <taxon>Bacteria</taxon>
        <taxon>Bacillati</taxon>
        <taxon>Actinomycetota</taxon>
        <taxon>Actinomycetes</taxon>
        <taxon>Micromonosporales</taxon>
        <taxon>Micromonosporaceae</taxon>
        <taxon>Paractinoplanes</taxon>
    </lineage>
</organism>
<dbReference type="Proteomes" id="UP000219612">
    <property type="component" value="Unassembled WGS sequence"/>
</dbReference>
<reference evidence="1 2" key="1">
    <citation type="submission" date="2017-09" db="EMBL/GenBank/DDBJ databases">
        <authorList>
            <person name="Ehlers B."/>
            <person name="Leendertz F.H."/>
        </authorList>
    </citation>
    <scope>NUCLEOTIDE SEQUENCE [LARGE SCALE GENOMIC DNA]</scope>
    <source>
        <strain evidence="1 2">CGMCC 4.6857</strain>
    </source>
</reference>
<sequence length="250" mass="27501">MIRIDAGGSMGIDFSYEFYVHRRDADVFLAEVAKLCDPELSRLTTILLPSGTSMTMPGTYGFIGDRAIELEVAAADRMGRSFDLSLSFPVDGPLRDYDDEEPGPRVTVGYIYLSVSDDHTILPDHLRFDFMPATTGQSRLFLMSPSVRETFATLALTTGTTLCLLDTEMASHIVVTALGQRLSTRVPGPLLLWSRQVKAAEAFRELSSLLAGNPVHPPKWIIGPAHPDFPAFVESLADYAKVPPDRWLAP</sequence>
<evidence type="ECO:0000313" key="2">
    <source>
        <dbReference type="Proteomes" id="UP000219612"/>
    </source>
</evidence>
<accession>A0A285KQX5</accession>
<dbReference type="EMBL" id="OBDY01000048">
    <property type="protein sequence ID" value="SNY73681.1"/>
    <property type="molecule type" value="Genomic_DNA"/>
</dbReference>
<gene>
    <name evidence="1" type="ORF">SAMN05421748_14827</name>
</gene>
<proteinExistence type="predicted"/>